<evidence type="ECO:0000313" key="1">
    <source>
        <dbReference type="EMBL" id="CEO87581.1"/>
    </source>
</evidence>
<dbReference type="Proteomes" id="UP000046155">
    <property type="component" value="Unassembled WGS sequence"/>
</dbReference>
<protein>
    <submittedName>
        <fullName evidence="1">Uncharacterized protein</fullName>
    </submittedName>
</protein>
<organism evidence="1 2">
    <name type="scientific">Syntrophaceticus schinkii</name>
    <dbReference type="NCBI Taxonomy" id="499207"/>
    <lineage>
        <taxon>Bacteria</taxon>
        <taxon>Bacillati</taxon>
        <taxon>Bacillota</taxon>
        <taxon>Clostridia</taxon>
        <taxon>Thermoanaerobacterales</taxon>
        <taxon>Thermoanaerobacterales Family III. Incertae Sedis</taxon>
        <taxon>Syntrophaceticus</taxon>
    </lineage>
</organism>
<gene>
    <name evidence="1" type="ORF">SSCH_1130009</name>
</gene>
<proteinExistence type="predicted"/>
<sequence length="78" mass="8674">MLFAWVAEVEGSLAIVVFIYWYQASPSVAVGWQKDVFLPRNIGTFYLLQITGSKNEITGERSVDNAMQCQPAGLTRCS</sequence>
<dbReference type="AlphaFoldDB" id="A0A0B7MHW7"/>
<reference evidence="2" key="1">
    <citation type="submission" date="2015-01" db="EMBL/GenBank/DDBJ databases">
        <authorList>
            <person name="Manzoor Shahid"/>
            <person name="Zubair Saima"/>
        </authorList>
    </citation>
    <scope>NUCLEOTIDE SEQUENCE [LARGE SCALE GENOMIC DNA]</scope>
    <source>
        <strain evidence="2">Sp3</strain>
    </source>
</reference>
<accession>A0A0B7MHW7</accession>
<evidence type="ECO:0000313" key="2">
    <source>
        <dbReference type="Proteomes" id="UP000046155"/>
    </source>
</evidence>
<name>A0A0B7MHW7_9FIRM</name>
<dbReference type="EMBL" id="CDRZ01000017">
    <property type="protein sequence ID" value="CEO87581.1"/>
    <property type="molecule type" value="Genomic_DNA"/>
</dbReference>
<keyword evidence="2" id="KW-1185">Reference proteome</keyword>